<gene>
    <name evidence="2" type="ordered locus">Acid_6755</name>
</gene>
<dbReference type="PANTHER" id="PTHR38454">
    <property type="entry name" value="INTEGRAL MEMBRANE PROTEIN-RELATED"/>
    <property type="match status" value="1"/>
</dbReference>
<feature type="transmembrane region" description="Helical" evidence="1">
    <location>
        <begin position="401"/>
        <end position="418"/>
    </location>
</feature>
<dbReference type="InterPro" id="IPR018580">
    <property type="entry name" value="Uncharacterised_YfhO"/>
</dbReference>
<dbReference type="KEGG" id="sus:Acid_6755"/>
<dbReference type="EMBL" id="CP000473">
    <property type="protein sequence ID" value="ABJ87676.1"/>
    <property type="molecule type" value="Genomic_DNA"/>
</dbReference>
<dbReference type="AlphaFoldDB" id="Q01RP4"/>
<feature type="transmembrane region" description="Helical" evidence="1">
    <location>
        <begin position="31"/>
        <end position="48"/>
    </location>
</feature>
<feature type="transmembrane region" description="Helical" evidence="1">
    <location>
        <begin position="374"/>
        <end position="395"/>
    </location>
</feature>
<reference evidence="2" key="1">
    <citation type="submission" date="2006-10" db="EMBL/GenBank/DDBJ databases">
        <title>Complete sequence of Solibacter usitatus Ellin6076.</title>
        <authorList>
            <consortium name="US DOE Joint Genome Institute"/>
            <person name="Copeland A."/>
            <person name="Lucas S."/>
            <person name="Lapidus A."/>
            <person name="Barry K."/>
            <person name="Detter J.C."/>
            <person name="Glavina del Rio T."/>
            <person name="Hammon N."/>
            <person name="Israni S."/>
            <person name="Dalin E."/>
            <person name="Tice H."/>
            <person name="Pitluck S."/>
            <person name="Thompson L.S."/>
            <person name="Brettin T."/>
            <person name="Bruce D."/>
            <person name="Han C."/>
            <person name="Tapia R."/>
            <person name="Gilna P."/>
            <person name="Schmutz J."/>
            <person name="Larimer F."/>
            <person name="Land M."/>
            <person name="Hauser L."/>
            <person name="Kyrpides N."/>
            <person name="Mikhailova N."/>
            <person name="Janssen P.H."/>
            <person name="Kuske C.R."/>
            <person name="Richardson P."/>
        </authorList>
    </citation>
    <scope>NUCLEOTIDE SEQUENCE</scope>
    <source>
        <strain evidence="2">Ellin6076</strain>
    </source>
</reference>
<dbReference type="PANTHER" id="PTHR38454:SF1">
    <property type="entry name" value="INTEGRAL MEMBRANE PROTEIN"/>
    <property type="match status" value="1"/>
</dbReference>
<feature type="transmembrane region" description="Helical" evidence="1">
    <location>
        <begin position="118"/>
        <end position="137"/>
    </location>
</feature>
<accession>Q01RP4</accession>
<keyword evidence="1" id="KW-0472">Membrane</keyword>
<proteinExistence type="predicted"/>
<organism evidence="2">
    <name type="scientific">Solibacter usitatus (strain Ellin6076)</name>
    <dbReference type="NCBI Taxonomy" id="234267"/>
    <lineage>
        <taxon>Bacteria</taxon>
        <taxon>Pseudomonadati</taxon>
        <taxon>Acidobacteriota</taxon>
        <taxon>Terriglobia</taxon>
        <taxon>Bryobacterales</taxon>
        <taxon>Solibacteraceae</taxon>
        <taxon>Candidatus Solibacter</taxon>
    </lineage>
</organism>
<feature type="transmembrane region" description="Helical" evidence="1">
    <location>
        <begin position="237"/>
        <end position="260"/>
    </location>
</feature>
<protein>
    <recommendedName>
        <fullName evidence="3">YfhO family protein</fullName>
    </recommendedName>
</protein>
<feature type="transmembrane region" description="Helical" evidence="1">
    <location>
        <begin position="646"/>
        <end position="666"/>
    </location>
</feature>
<feature type="transmembrane region" description="Helical" evidence="1">
    <location>
        <begin position="144"/>
        <end position="161"/>
    </location>
</feature>
<name>Q01RP4_SOLUE</name>
<feature type="transmembrane region" description="Helical" evidence="1">
    <location>
        <begin position="312"/>
        <end position="330"/>
    </location>
</feature>
<dbReference type="eggNOG" id="COG4485">
    <property type="taxonomic scope" value="Bacteria"/>
</dbReference>
<dbReference type="STRING" id="234267.Acid_6755"/>
<feature type="transmembrane region" description="Helical" evidence="1">
    <location>
        <begin position="336"/>
        <end position="362"/>
    </location>
</feature>
<keyword evidence="1" id="KW-1133">Transmembrane helix</keyword>
<dbReference type="Pfam" id="PF09586">
    <property type="entry name" value="YfhO"/>
    <property type="match status" value="1"/>
</dbReference>
<feature type="transmembrane region" description="Helical" evidence="1">
    <location>
        <begin position="195"/>
        <end position="225"/>
    </location>
</feature>
<evidence type="ECO:0008006" key="3">
    <source>
        <dbReference type="Google" id="ProtNLM"/>
    </source>
</evidence>
<dbReference type="OrthoDB" id="134970at2"/>
<evidence type="ECO:0000313" key="2">
    <source>
        <dbReference type="EMBL" id="ABJ87676.1"/>
    </source>
</evidence>
<keyword evidence="1" id="KW-0812">Transmembrane</keyword>
<evidence type="ECO:0000256" key="1">
    <source>
        <dbReference type="SAM" id="Phobius"/>
    </source>
</evidence>
<dbReference type="HOGENOM" id="CLU_008305_1_0_0"/>
<dbReference type="InParanoid" id="Q01RP4"/>
<sequence>MASRKRGRAMEATPGAAAASSGWELLTQPRIIVAGLALAVLLFYYQPLFSAAASIQWDAVDVQYSPQKYLSDMLHAGKAPFWTPYVFSGAPFLADPQVGAWYPLNWPFFLIGITPRAIEWQLALHALLAALGGYLLGRDLLRSRAGAVIAGIFFAFSGLFAETSSHVGPFQATAWLPVLLWAGRRAARETRWLPVLALCSGCLVLTGHFQTALYSFFALAVFLAVDFAVTRGAWVRYLAALACAAVAAATLPAVMVLPGLELTGESLRAGADYSRDAGAALTPGALATLVFPNHYSALGPEPYQGPQDITQFYLYMGLLLLPLAAVGLMAGRERWYGVVLAVAGAWYAFGPSGGLYSAIAMLPGFHSVRAPIQMWFVAALGLALLAGAGVGWVRARIRSPWIPLALAAVIGFDLYYWNMDRNPLAFARESFQDRYGTNQDRFQTVVAPLTREPLHRIYAPFATPAFGPLNGTLDSRIEVTFGYNPLELSRYHNYMEAAKGNARLLNGLGVTAIVDPSKGSLQPNAARLARIYAPESMSAVRTKEEAIARLATLDPAREAVVEGGDAIPQNGGATVQITAYEGDSYRARYQSAHPTLLRIAVPYYPGWQAEVDGHALPVVPVDLALMGVVAPAGSHELTVRYKPSRFAAGAAISVAAWLGALAWLWWGWRTGARAGSKRASL</sequence>